<evidence type="ECO:0000313" key="14">
    <source>
        <dbReference type="Proteomes" id="UP001610818"/>
    </source>
</evidence>
<evidence type="ECO:0000256" key="1">
    <source>
        <dbReference type="ARBA" id="ARBA00004141"/>
    </source>
</evidence>
<feature type="domain" description="Cation/H+ exchanger transmembrane" evidence="12">
    <location>
        <begin position="24"/>
        <end position="428"/>
    </location>
</feature>
<keyword evidence="9 11" id="KW-0472">Membrane</keyword>
<comment type="subcellular location">
    <subcellularLocation>
        <location evidence="1">Membrane</location>
        <topology evidence="1">Multi-pass membrane protein</topology>
    </subcellularLocation>
</comment>
<feature type="transmembrane region" description="Helical" evidence="11">
    <location>
        <begin position="105"/>
        <end position="127"/>
    </location>
</feature>
<dbReference type="InterPro" id="IPR006153">
    <property type="entry name" value="Cation/H_exchanger_TM"/>
</dbReference>
<evidence type="ECO:0000256" key="10">
    <source>
        <dbReference type="ARBA" id="ARBA00023201"/>
    </source>
</evidence>
<feature type="transmembrane region" description="Helical" evidence="11">
    <location>
        <begin position="139"/>
        <end position="163"/>
    </location>
</feature>
<feature type="transmembrane region" description="Helical" evidence="11">
    <location>
        <begin position="37"/>
        <end position="56"/>
    </location>
</feature>
<evidence type="ECO:0000256" key="9">
    <source>
        <dbReference type="ARBA" id="ARBA00023136"/>
    </source>
</evidence>
<keyword evidence="14" id="KW-1185">Reference proteome</keyword>
<dbReference type="InterPro" id="IPR038770">
    <property type="entry name" value="Na+/solute_symporter_sf"/>
</dbReference>
<keyword evidence="5 11" id="KW-0812">Transmembrane</keyword>
<dbReference type="Gene3D" id="1.20.1530.20">
    <property type="match status" value="1"/>
</dbReference>
<feature type="transmembrane region" description="Helical" evidence="11">
    <location>
        <begin position="76"/>
        <end position="93"/>
    </location>
</feature>
<sequence length="456" mass="48337">MALSTADIAHLLVSLMLIVMAAHATGRLFARLRQPAVIGEIVGGLLLGPTVLGVFAPRATQVLVPTEGPVATGLDVVNQIGLLLLMFLAGSEMRLRARSRERRTAAIIATAGLLLPFVGGVGVIQLVGHEGFAGPNGTALTLTLTFGMAAAVAAIPVISRILMDLGVQDTSFGRIVLMVAVAEDAALYIVLAVVLGLASAQAHDAVGLWAATDIHALMPTLTYYVLVTVLFFAVCALWGPRFFQWLATRDWNVVERQNPTAFRLLFLFAGVGVCAALGINSVFGALMAGICAARGDAGSGELQVGGRALPAWEAIKHFSLAFFVPVYFACVGLRLDLARQLDPLFFLWFLLLVCAMKGLSIWLAGVFAGETHAFSVHLGVALNARGTPGVLMATVTYEAGVINARFFAALVLMSVVTCQIAGFWLDRAFRHDTLQAELGPTPTRAPRRAAVPQEVR</sequence>
<feature type="transmembrane region" description="Helical" evidence="11">
    <location>
        <begin position="175"/>
        <end position="201"/>
    </location>
</feature>
<dbReference type="PANTHER" id="PTHR43562">
    <property type="entry name" value="NAPA-TYPE SODIUM/HYDROGEN ANTIPORTER"/>
    <property type="match status" value="1"/>
</dbReference>
<keyword evidence="10" id="KW-0739">Sodium transport</keyword>
<keyword evidence="3" id="KW-0813">Transport</keyword>
<keyword evidence="6 11" id="KW-1133">Transmembrane helix</keyword>
<feature type="transmembrane region" description="Helical" evidence="11">
    <location>
        <begin position="264"/>
        <end position="295"/>
    </location>
</feature>
<evidence type="ECO:0000256" key="8">
    <source>
        <dbReference type="ARBA" id="ARBA00023065"/>
    </source>
</evidence>
<dbReference type="RefSeq" id="WP_397718540.1">
    <property type="nucleotide sequence ID" value="NZ_JBIRGN010000013.1"/>
</dbReference>
<keyword evidence="4" id="KW-0050">Antiport</keyword>
<dbReference type="PANTHER" id="PTHR43562:SF3">
    <property type="entry name" value="SODIUM ION_PROTON EXCHANGER (EUROFUNG)"/>
    <property type="match status" value="1"/>
</dbReference>
<name>A0ABW7R4F6_9ACTN</name>
<gene>
    <name evidence="13" type="ORF">ACH4F9_41910</name>
</gene>
<evidence type="ECO:0000256" key="3">
    <source>
        <dbReference type="ARBA" id="ARBA00022448"/>
    </source>
</evidence>
<keyword evidence="8" id="KW-0406">Ion transport</keyword>
<feature type="transmembrane region" description="Helical" evidence="11">
    <location>
        <begin position="12"/>
        <end position="30"/>
    </location>
</feature>
<evidence type="ECO:0000256" key="4">
    <source>
        <dbReference type="ARBA" id="ARBA00022449"/>
    </source>
</evidence>
<evidence type="ECO:0000256" key="7">
    <source>
        <dbReference type="ARBA" id="ARBA00023053"/>
    </source>
</evidence>
<evidence type="ECO:0000256" key="6">
    <source>
        <dbReference type="ARBA" id="ARBA00022989"/>
    </source>
</evidence>
<evidence type="ECO:0000256" key="11">
    <source>
        <dbReference type="SAM" id="Phobius"/>
    </source>
</evidence>
<evidence type="ECO:0000256" key="2">
    <source>
        <dbReference type="ARBA" id="ARBA00005551"/>
    </source>
</evidence>
<evidence type="ECO:0000259" key="12">
    <source>
        <dbReference type="Pfam" id="PF00999"/>
    </source>
</evidence>
<comment type="similarity">
    <text evidence="2">Belongs to the monovalent cation:proton antiporter 2 (CPA2) transporter (TC 2.A.37) family.</text>
</comment>
<dbReference type="Pfam" id="PF00999">
    <property type="entry name" value="Na_H_Exchanger"/>
    <property type="match status" value="1"/>
</dbReference>
<comment type="caution">
    <text evidence="13">The sequence shown here is derived from an EMBL/GenBank/DDBJ whole genome shotgun (WGS) entry which is preliminary data.</text>
</comment>
<feature type="transmembrane region" description="Helical" evidence="11">
    <location>
        <begin position="345"/>
        <end position="368"/>
    </location>
</feature>
<evidence type="ECO:0000313" key="13">
    <source>
        <dbReference type="EMBL" id="MFH8551554.1"/>
    </source>
</evidence>
<reference evidence="13 14" key="1">
    <citation type="submission" date="2024-10" db="EMBL/GenBank/DDBJ databases">
        <title>The Natural Products Discovery Center: Release of the First 8490 Sequenced Strains for Exploring Actinobacteria Biosynthetic Diversity.</title>
        <authorList>
            <person name="Kalkreuter E."/>
            <person name="Kautsar S.A."/>
            <person name="Yang D."/>
            <person name="Bader C.D."/>
            <person name="Teijaro C.N."/>
            <person name="Fluegel L."/>
            <person name="Davis C.M."/>
            <person name="Simpson J.R."/>
            <person name="Lauterbach L."/>
            <person name="Steele A.D."/>
            <person name="Gui C."/>
            <person name="Meng S."/>
            <person name="Li G."/>
            <person name="Viehrig K."/>
            <person name="Ye F."/>
            <person name="Su P."/>
            <person name="Kiefer A.F."/>
            <person name="Nichols A."/>
            <person name="Cepeda A.J."/>
            <person name="Yan W."/>
            <person name="Fan B."/>
            <person name="Jiang Y."/>
            <person name="Adhikari A."/>
            <person name="Zheng C.-J."/>
            <person name="Schuster L."/>
            <person name="Cowan T.M."/>
            <person name="Smanski M.J."/>
            <person name="Chevrette M.G."/>
            <person name="De Carvalho L.P.S."/>
            <person name="Shen B."/>
        </authorList>
    </citation>
    <scope>NUCLEOTIDE SEQUENCE [LARGE SCALE GENOMIC DNA]</scope>
    <source>
        <strain evidence="13 14">NPDC017990</strain>
    </source>
</reference>
<keyword evidence="7" id="KW-0915">Sodium</keyword>
<feature type="transmembrane region" description="Helical" evidence="11">
    <location>
        <begin position="221"/>
        <end position="243"/>
    </location>
</feature>
<feature type="transmembrane region" description="Helical" evidence="11">
    <location>
        <begin position="315"/>
        <end position="333"/>
    </location>
</feature>
<dbReference type="Proteomes" id="UP001610818">
    <property type="component" value="Unassembled WGS sequence"/>
</dbReference>
<evidence type="ECO:0000256" key="5">
    <source>
        <dbReference type="ARBA" id="ARBA00022692"/>
    </source>
</evidence>
<feature type="transmembrane region" description="Helical" evidence="11">
    <location>
        <begin position="406"/>
        <end position="425"/>
    </location>
</feature>
<accession>A0ABW7R4F6</accession>
<dbReference type="EMBL" id="JBIRGQ010000013">
    <property type="protein sequence ID" value="MFH8551554.1"/>
    <property type="molecule type" value="Genomic_DNA"/>
</dbReference>
<protein>
    <submittedName>
        <fullName evidence="13">Cation:proton antiporter</fullName>
    </submittedName>
</protein>
<proteinExistence type="inferred from homology"/>
<organism evidence="13 14">
    <name type="scientific">Streptomyces longisporoflavus</name>
    <dbReference type="NCBI Taxonomy" id="28044"/>
    <lineage>
        <taxon>Bacteria</taxon>
        <taxon>Bacillati</taxon>
        <taxon>Actinomycetota</taxon>
        <taxon>Actinomycetes</taxon>
        <taxon>Kitasatosporales</taxon>
        <taxon>Streptomycetaceae</taxon>
        <taxon>Streptomyces</taxon>
    </lineage>
</organism>